<gene>
    <name evidence="1" type="ORF">S01H1_54182</name>
</gene>
<dbReference type="AlphaFoldDB" id="X0VBN6"/>
<proteinExistence type="predicted"/>
<reference evidence="1" key="1">
    <citation type="journal article" date="2014" name="Front. Microbiol.">
        <title>High frequency of phylogenetically diverse reductive dehalogenase-homologous genes in deep subseafloor sedimentary metagenomes.</title>
        <authorList>
            <person name="Kawai M."/>
            <person name="Futagami T."/>
            <person name="Toyoda A."/>
            <person name="Takaki Y."/>
            <person name="Nishi S."/>
            <person name="Hori S."/>
            <person name="Arai W."/>
            <person name="Tsubouchi T."/>
            <person name="Morono Y."/>
            <person name="Uchiyama I."/>
            <person name="Ito T."/>
            <person name="Fujiyama A."/>
            <person name="Inagaki F."/>
            <person name="Takami H."/>
        </authorList>
    </citation>
    <scope>NUCLEOTIDE SEQUENCE</scope>
    <source>
        <strain evidence="1">Expedition CK06-06</strain>
    </source>
</reference>
<accession>X0VBN6</accession>
<dbReference type="EMBL" id="BARS01035139">
    <property type="protein sequence ID" value="GAG15489.1"/>
    <property type="molecule type" value="Genomic_DNA"/>
</dbReference>
<evidence type="ECO:0000313" key="1">
    <source>
        <dbReference type="EMBL" id="GAG15489.1"/>
    </source>
</evidence>
<sequence>GNVKGRRVVQKRYLILLFDIIAGLSKSYKVSAGNRIGFLKVEKDLVPSDTIYISDGEKIAQFSNLALQCKTLFNDFYSIESPINNQFVLITDADKQPLCGVNTNKLLSNNVIKDSQGRTIIVTSNIRNTTNDLYEIGYRRRLKPNDFGYFPANLIETQIKSVNNI</sequence>
<protein>
    <submittedName>
        <fullName evidence="1">Uncharacterized protein</fullName>
    </submittedName>
</protein>
<organism evidence="1">
    <name type="scientific">marine sediment metagenome</name>
    <dbReference type="NCBI Taxonomy" id="412755"/>
    <lineage>
        <taxon>unclassified sequences</taxon>
        <taxon>metagenomes</taxon>
        <taxon>ecological metagenomes</taxon>
    </lineage>
</organism>
<feature type="non-terminal residue" evidence="1">
    <location>
        <position position="1"/>
    </location>
</feature>
<comment type="caution">
    <text evidence="1">The sequence shown here is derived from an EMBL/GenBank/DDBJ whole genome shotgun (WGS) entry which is preliminary data.</text>
</comment>
<name>X0VBN6_9ZZZZ</name>